<organism evidence="7 8">
    <name type="scientific">Pseudooceanicola spongiae</name>
    <dbReference type="NCBI Taxonomy" id="2613965"/>
    <lineage>
        <taxon>Bacteria</taxon>
        <taxon>Pseudomonadati</taxon>
        <taxon>Pseudomonadota</taxon>
        <taxon>Alphaproteobacteria</taxon>
        <taxon>Rhodobacterales</taxon>
        <taxon>Paracoccaceae</taxon>
        <taxon>Pseudooceanicola</taxon>
    </lineage>
</organism>
<dbReference type="Proteomes" id="UP000594118">
    <property type="component" value="Chromosome"/>
</dbReference>
<dbReference type="Pfam" id="PF00120">
    <property type="entry name" value="Gln-synt_C"/>
    <property type="match status" value="1"/>
</dbReference>
<dbReference type="SUPFAM" id="SSF55931">
    <property type="entry name" value="Glutamine synthetase/guanido kinase"/>
    <property type="match status" value="1"/>
</dbReference>
<dbReference type="PANTHER" id="PTHR43785:SF12">
    <property type="entry name" value="TYPE-1 GLUTAMINE SYNTHETASE 2"/>
    <property type="match status" value="1"/>
</dbReference>
<feature type="domain" description="GS catalytic" evidence="6">
    <location>
        <begin position="106"/>
        <end position="438"/>
    </location>
</feature>
<keyword evidence="3" id="KW-0460">Magnesium</keyword>
<accession>A0A7L9WP48</accession>
<dbReference type="PROSITE" id="PS00181">
    <property type="entry name" value="GLNA_ATP"/>
    <property type="match status" value="1"/>
</dbReference>
<dbReference type="InterPro" id="IPR014746">
    <property type="entry name" value="Gln_synth/guanido_kin_cat_dom"/>
</dbReference>
<dbReference type="Gene3D" id="3.30.590.10">
    <property type="entry name" value="Glutamine synthetase/guanido kinase, catalytic domain"/>
    <property type="match status" value="1"/>
</dbReference>
<sequence length="438" mass="48077">MQFDQFRTFRVAAADLNGQMRGKRVPQSAYAKLDIEGSRMPLSVLNVDIWGADIEDSPLVFASGDEDGVLKPTEHGPVPMPWLDSPSALVPMWMFHDDGRPFAGDPRHALRRVLDRYAERGWTVQAAVEMEFYLVDDTGHQLSAPQNPISGRPVFGNAILSIRQLDAFDAFLTDLYEACDAMDIPADSASSEAGLGQFEINLAHRDAMAAADDAWLFKSLVRGMARRHDMAATFMAKPFPNDAGNGMHVHFSVLDEDGNNIFDDGGPKGTELLRNAVAGCIAGMPGGTLLWAPHGNSYARFAPGAHAPTSACWAYENRTAAIRIPSGPHRARRIEHRVACGDINPYLTLSAILGSALAGIEDGLQPSEPITGNAYDLDLPGIMPDWASAIDRFEIDPVMARIFTPELIQNLTMTKRQEVRRLAELPPEEHWMVYLETV</sequence>
<dbReference type="InterPro" id="IPR036651">
    <property type="entry name" value="Gln_synt_N_sf"/>
</dbReference>
<dbReference type="InterPro" id="IPR027303">
    <property type="entry name" value="Gln_synth_gly_rich_site"/>
</dbReference>
<reference evidence="7 8" key="1">
    <citation type="submission" date="2019-10" db="EMBL/GenBank/DDBJ databases">
        <title>Pseudopuniceibacterium sp. HQ09 islated from Antarctica.</title>
        <authorList>
            <person name="Liao L."/>
            <person name="Su S."/>
            <person name="Chen B."/>
            <person name="Yu Y."/>
        </authorList>
    </citation>
    <scope>NUCLEOTIDE SEQUENCE [LARGE SCALE GENOMIC DNA]</scope>
    <source>
        <strain evidence="7 8">HQ09</strain>
    </source>
</reference>
<dbReference type="GO" id="GO:0006598">
    <property type="term" value="P:polyamine catabolic process"/>
    <property type="evidence" value="ECO:0007669"/>
    <property type="project" value="TreeGrafter"/>
</dbReference>
<dbReference type="SUPFAM" id="SSF54368">
    <property type="entry name" value="Glutamine synthetase, N-terminal domain"/>
    <property type="match status" value="1"/>
</dbReference>
<dbReference type="InterPro" id="IPR008146">
    <property type="entry name" value="Gln_synth_cat_dom"/>
</dbReference>
<evidence type="ECO:0000256" key="4">
    <source>
        <dbReference type="PROSITE-ProRule" id="PRU01331"/>
    </source>
</evidence>
<evidence type="ECO:0000256" key="5">
    <source>
        <dbReference type="RuleBase" id="RU000384"/>
    </source>
</evidence>
<proteinExistence type="inferred from homology"/>
<dbReference type="GO" id="GO:0004356">
    <property type="term" value="F:glutamine synthetase activity"/>
    <property type="evidence" value="ECO:0007669"/>
    <property type="project" value="InterPro"/>
</dbReference>
<gene>
    <name evidence="7" type="ORF">F3W81_08680</name>
</gene>
<keyword evidence="2" id="KW-0436">Ligase</keyword>
<evidence type="ECO:0000313" key="7">
    <source>
        <dbReference type="EMBL" id="QOL80880.1"/>
    </source>
</evidence>
<comment type="similarity">
    <text evidence="4 5">Belongs to the glutamine synthetase family.</text>
</comment>
<evidence type="ECO:0000256" key="2">
    <source>
        <dbReference type="ARBA" id="ARBA00022598"/>
    </source>
</evidence>
<dbReference type="RefSeq" id="WP_193083196.1">
    <property type="nucleotide sequence ID" value="NZ_CP045201.1"/>
</dbReference>
<dbReference type="PANTHER" id="PTHR43785">
    <property type="entry name" value="GAMMA-GLUTAMYLPUTRESCINE SYNTHETASE"/>
    <property type="match status" value="1"/>
</dbReference>
<dbReference type="SMART" id="SM01230">
    <property type="entry name" value="Gln-synt_C"/>
    <property type="match status" value="1"/>
</dbReference>
<dbReference type="EMBL" id="CP045201">
    <property type="protein sequence ID" value="QOL80880.1"/>
    <property type="molecule type" value="Genomic_DNA"/>
</dbReference>
<comment type="cofactor">
    <cofactor evidence="1">
        <name>Mg(2+)</name>
        <dbReference type="ChEBI" id="CHEBI:18420"/>
    </cofactor>
</comment>
<dbReference type="PROSITE" id="PS51987">
    <property type="entry name" value="GS_CATALYTIC"/>
    <property type="match status" value="1"/>
</dbReference>
<dbReference type="AlphaFoldDB" id="A0A7L9WP48"/>
<evidence type="ECO:0000256" key="1">
    <source>
        <dbReference type="ARBA" id="ARBA00001946"/>
    </source>
</evidence>
<dbReference type="KEGG" id="pshq:F3W81_08680"/>
<evidence type="ECO:0000256" key="3">
    <source>
        <dbReference type="ARBA" id="ARBA00022842"/>
    </source>
</evidence>
<protein>
    <submittedName>
        <fullName evidence="7">Glutamine synthetase</fullName>
    </submittedName>
</protein>
<name>A0A7L9WP48_9RHOB</name>
<dbReference type="GO" id="GO:0006542">
    <property type="term" value="P:glutamine biosynthetic process"/>
    <property type="evidence" value="ECO:0007669"/>
    <property type="project" value="InterPro"/>
</dbReference>
<evidence type="ECO:0000259" key="6">
    <source>
        <dbReference type="PROSITE" id="PS51987"/>
    </source>
</evidence>
<keyword evidence="8" id="KW-1185">Reference proteome</keyword>
<evidence type="ECO:0000313" key="8">
    <source>
        <dbReference type="Proteomes" id="UP000594118"/>
    </source>
</evidence>